<dbReference type="EMBL" id="BPQV01000018">
    <property type="protein sequence ID" value="GJE29667.1"/>
    <property type="molecule type" value="Genomic_DNA"/>
</dbReference>
<accession>A0ABQ4TDB2</accession>
<evidence type="ECO:0000313" key="5">
    <source>
        <dbReference type="Proteomes" id="UP001055156"/>
    </source>
</evidence>
<dbReference type="Proteomes" id="UP001055156">
    <property type="component" value="Unassembled WGS sequence"/>
</dbReference>
<proteinExistence type="inferred from homology"/>
<reference evidence="4" key="1">
    <citation type="journal article" date="2021" name="Front. Microbiol.">
        <title>Comprehensive Comparative Genomics and Phenotyping of Methylobacterium Species.</title>
        <authorList>
            <person name="Alessa O."/>
            <person name="Ogura Y."/>
            <person name="Fujitani Y."/>
            <person name="Takami H."/>
            <person name="Hayashi T."/>
            <person name="Sahin N."/>
            <person name="Tani A."/>
        </authorList>
    </citation>
    <scope>NUCLEOTIDE SEQUENCE</scope>
    <source>
        <strain evidence="4">NBRC 15689</strain>
    </source>
</reference>
<gene>
    <name evidence="4" type="ORF">LKMONMHP_4551</name>
</gene>
<dbReference type="PANTHER" id="PTHR43179:SF12">
    <property type="entry name" value="GALACTOFURANOSYLTRANSFERASE GLFT2"/>
    <property type="match status" value="1"/>
</dbReference>
<keyword evidence="3" id="KW-0808">Transferase</keyword>
<evidence type="ECO:0000256" key="1">
    <source>
        <dbReference type="ARBA" id="ARBA00006739"/>
    </source>
</evidence>
<name>A0ABQ4TDB2_METOR</name>
<protein>
    <recommendedName>
        <fullName evidence="6">Rhamnosyltransferase</fullName>
    </recommendedName>
</protein>
<evidence type="ECO:0000256" key="3">
    <source>
        <dbReference type="ARBA" id="ARBA00022679"/>
    </source>
</evidence>
<comment type="caution">
    <text evidence="4">The sequence shown here is derived from an EMBL/GenBank/DDBJ whole genome shotgun (WGS) entry which is preliminary data.</text>
</comment>
<evidence type="ECO:0008006" key="6">
    <source>
        <dbReference type="Google" id="ProtNLM"/>
    </source>
</evidence>
<evidence type="ECO:0000256" key="2">
    <source>
        <dbReference type="ARBA" id="ARBA00022676"/>
    </source>
</evidence>
<dbReference type="InterPro" id="IPR029044">
    <property type="entry name" value="Nucleotide-diphossugar_trans"/>
</dbReference>
<dbReference type="RefSeq" id="WP_238314710.1">
    <property type="nucleotide sequence ID" value="NZ_BPQV01000018.1"/>
</dbReference>
<comment type="similarity">
    <text evidence="1">Belongs to the glycosyltransferase 2 family.</text>
</comment>
<organism evidence="4 5">
    <name type="scientific">Methylobacterium organophilum</name>
    <dbReference type="NCBI Taxonomy" id="410"/>
    <lineage>
        <taxon>Bacteria</taxon>
        <taxon>Pseudomonadati</taxon>
        <taxon>Pseudomonadota</taxon>
        <taxon>Alphaproteobacteria</taxon>
        <taxon>Hyphomicrobiales</taxon>
        <taxon>Methylobacteriaceae</taxon>
        <taxon>Methylobacterium</taxon>
    </lineage>
</organism>
<sequence length="298" mass="32544">MILSDTAVAVVLFRPSEAQTDRIAERFAGQVPGVFVFDNGGTSEKTIDRLLSVPGLRYLAQGGNVGIAAALNAVLAAAREAGFRYLLLLDQDADAGIETLKGLRAAMLRLALRPDPVAVVGPAPAPTRESKAPRYPGRPGVAALGPLQPVEFLATSGSLLDLAVFDRVGAFRADYFIDAVELEWCFRAWARGLTCWMDTETVIAHSVGRGVIRGRLLPVAMPRQVPFRMATYVRNTVYGWRLAHIPGRWKRRQMLYLPVQIWLYWADSRFRPAILARLVAAAFQGLAGRLGRPADAPP</sequence>
<dbReference type="Gene3D" id="3.90.550.10">
    <property type="entry name" value="Spore Coat Polysaccharide Biosynthesis Protein SpsA, Chain A"/>
    <property type="match status" value="1"/>
</dbReference>
<dbReference type="PANTHER" id="PTHR43179">
    <property type="entry name" value="RHAMNOSYLTRANSFERASE WBBL"/>
    <property type="match status" value="1"/>
</dbReference>
<evidence type="ECO:0000313" key="4">
    <source>
        <dbReference type="EMBL" id="GJE29667.1"/>
    </source>
</evidence>
<keyword evidence="2" id="KW-0328">Glycosyltransferase</keyword>
<dbReference type="SUPFAM" id="SSF53448">
    <property type="entry name" value="Nucleotide-diphospho-sugar transferases"/>
    <property type="match status" value="1"/>
</dbReference>
<keyword evidence="5" id="KW-1185">Reference proteome</keyword>
<reference evidence="4" key="2">
    <citation type="submission" date="2021-08" db="EMBL/GenBank/DDBJ databases">
        <authorList>
            <person name="Tani A."/>
            <person name="Ola A."/>
            <person name="Ogura Y."/>
            <person name="Katsura K."/>
            <person name="Hayashi T."/>
        </authorList>
    </citation>
    <scope>NUCLEOTIDE SEQUENCE</scope>
    <source>
        <strain evidence="4">NBRC 15689</strain>
    </source>
</reference>